<gene>
    <name evidence="2" type="ORF">S01H1_10446</name>
</gene>
<protein>
    <submittedName>
        <fullName evidence="2">Uncharacterized protein</fullName>
    </submittedName>
</protein>
<feature type="non-terminal residue" evidence="2">
    <location>
        <position position="47"/>
    </location>
</feature>
<organism evidence="2">
    <name type="scientific">marine sediment metagenome</name>
    <dbReference type="NCBI Taxonomy" id="412755"/>
    <lineage>
        <taxon>unclassified sequences</taxon>
        <taxon>metagenomes</taxon>
        <taxon>ecological metagenomes</taxon>
    </lineage>
</organism>
<reference evidence="2" key="1">
    <citation type="journal article" date="2014" name="Front. Microbiol.">
        <title>High frequency of phylogenetically diverse reductive dehalogenase-homologous genes in deep subseafloor sedimentary metagenomes.</title>
        <authorList>
            <person name="Kawai M."/>
            <person name="Futagami T."/>
            <person name="Toyoda A."/>
            <person name="Takaki Y."/>
            <person name="Nishi S."/>
            <person name="Hori S."/>
            <person name="Arai W."/>
            <person name="Tsubouchi T."/>
            <person name="Morono Y."/>
            <person name="Uchiyama I."/>
            <person name="Ito T."/>
            <person name="Fujiyama A."/>
            <person name="Inagaki F."/>
            <person name="Takami H."/>
        </authorList>
    </citation>
    <scope>NUCLEOTIDE SEQUENCE</scope>
    <source>
        <strain evidence="2">Expedition CK06-06</strain>
    </source>
</reference>
<dbReference type="EMBL" id="BARS01005328">
    <property type="protein sequence ID" value="GAF71728.1"/>
    <property type="molecule type" value="Genomic_DNA"/>
</dbReference>
<evidence type="ECO:0000313" key="2">
    <source>
        <dbReference type="EMBL" id="GAF71728.1"/>
    </source>
</evidence>
<name>X0RSI5_9ZZZZ</name>
<proteinExistence type="predicted"/>
<sequence length="47" mass="5217">MTSDDRFTRILLAASGAAWDAARQPSQAPHNPFSQKVNYHGPQRFSS</sequence>
<comment type="caution">
    <text evidence="2">The sequence shown here is derived from an EMBL/GenBank/DDBJ whole genome shotgun (WGS) entry which is preliminary data.</text>
</comment>
<accession>X0RSI5</accession>
<feature type="region of interest" description="Disordered" evidence="1">
    <location>
        <begin position="19"/>
        <end position="47"/>
    </location>
</feature>
<evidence type="ECO:0000256" key="1">
    <source>
        <dbReference type="SAM" id="MobiDB-lite"/>
    </source>
</evidence>
<dbReference type="AlphaFoldDB" id="X0RSI5"/>
<feature type="compositionally biased region" description="Polar residues" evidence="1">
    <location>
        <begin position="24"/>
        <end position="37"/>
    </location>
</feature>